<gene>
    <name evidence="4" type="ORF">BHM03_00002952</name>
</gene>
<dbReference type="PANTHER" id="PTHR48047">
    <property type="entry name" value="GLYCOSYLTRANSFERASE"/>
    <property type="match status" value="1"/>
</dbReference>
<dbReference type="CDD" id="cd03784">
    <property type="entry name" value="GT1_Gtf-like"/>
    <property type="match status" value="1"/>
</dbReference>
<evidence type="ECO:0000256" key="2">
    <source>
        <dbReference type="ARBA" id="ARBA00022676"/>
    </source>
</evidence>
<evidence type="ECO:0000256" key="3">
    <source>
        <dbReference type="ARBA" id="ARBA00022679"/>
    </source>
</evidence>
<evidence type="ECO:0000256" key="1">
    <source>
        <dbReference type="ARBA" id="ARBA00009995"/>
    </source>
</evidence>
<dbReference type="InterPro" id="IPR035595">
    <property type="entry name" value="UDP_glycos_trans_CS"/>
</dbReference>
<evidence type="ECO:0000313" key="4">
    <source>
        <dbReference type="EMBL" id="RZR71039.1"/>
    </source>
</evidence>
<dbReference type="AlphaFoldDB" id="A0A445M9X7"/>
<feature type="non-terminal residue" evidence="4">
    <location>
        <position position="1"/>
    </location>
</feature>
<comment type="similarity">
    <text evidence="1">Belongs to the UDP-glycosyltransferase family.</text>
</comment>
<sequence>NCEQETSIHPSIHGLGKRHLSTSFCSLLWPPATHFPWKLLPSNWPTNNTPLNSHVIPFSSTGVPYYQHPSFMIGVTMLREPFPRVLSELKTRVALLADHLLGMQRLPTLPCKQTRLSSLRSSISVPEIVLSRASLVSQLTNFPMGSEAHPLHILFFPFMASGHILPMVDMAKLFASHGVRATVLTTPANLPLVEAAIDLANRSHQHPIQLRLIPFPSTNVGLPDGCENLSYVSFVQHPTFFTAVVMLQEPFRCVLADLLPDAVVTDWLLPWTFDVSEELNIPRLVFHGVSTFALCANASLIDKPFPPPDVESIVIPSFPRQVELLRSQLPDVAKAGPVILEIFEQIARCEPKSFGVVVNSFYELECEFAHHLRTVVGRKTWHVGPLSLCNKHTKEKCRRGISIPTMEADKCLRWLDDRDRDSVLYVCFGSLGTFTKAQFHELALALEAWGHPFIWVVRECSDDWWPDGYTERTQGRCMIMKGWAPQILLLNHTAVGGFVTHCGWNSCLEAVSSGVPMVTWPLFADQFFNEKLITEVLRIGVAVGAKQSTVDAEERPLLAAAEIERVISQLMDGDDEEAKRMRRRVRKLSLMAKTATEEGGSSHGDVENLIQELIDRRGHEDKPAVISALI</sequence>
<dbReference type="PANTHER" id="PTHR48047:SF45">
    <property type="entry name" value="SCOPOLETIN GLUCOSYLTRANSFERASE-LIKE"/>
    <property type="match status" value="1"/>
</dbReference>
<name>A0A445M9X7_ENSVE</name>
<keyword evidence="3" id="KW-0808">Transferase</keyword>
<dbReference type="Pfam" id="PF00201">
    <property type="entry name" value="UDPGT"/>
    <property type="match status" value="1"/>
</dbReference>
<accession>A0A445M9X7</accession>
<protein>
    <submittedName>
        <fullName evidence="4">Uncharacterized protein</fullName>
    </submittedName>
</protein>
<proteinExistence type="inferred from homology"/>
<dbReference type="Proteomes" id="UP000290560">
    <property type="component" value="Unassembled WGS sequence"/>
</dbReference>
<dbReference type="Gene3D" id="3.40.50.2000">
    <property type="entry name" value="Glycogen Phosphorylase B"/>
    <property type="match status" value="2"/>
</dbReference>
<dbReference type="InterPro" id="IPR002213">
    <property type="entry name" value="UDP_glucos_trans"/>
</dbReference>
<dbReference type="PROSITE" id="PS00375">
    <property type="entry name" value="UDPGT"/>
    <property type="match status" value="1"/>
</dbReference>
<dbReference type="GO" id="GO:0035251">
    <property type="term" value="F:UDP-glucosyltransferase activity"/>
    <property type="evidence" value="ECO:0007669"/>
    <property type="project" value="TreeGrafter"/>
</dbReference>
<dbReference type="SUPFAM" id="SSF53756">
    <property type="entry name" value="UDP-Glycosyltransferase/glycogen phosphorylase"/>
    <property type="match status" value="1"/>
</dbReference>
<dbReference type="EMBL" id="KV875483">
    <property type="protein sequence ID" value="RZR71039.1"/>
    <property type="molecule type" value="Genomic_DNA"/>
</dbReference>
<dbReference type="FunFam" id="3.40.50.2000:FF:000063">
    <property type="entry name" value="Glycosyltransferase"/>
    <property type="match status" value="1"/>
</dbReference>
<reference evidence="4" key="1">
    <citation type="journal article" date="2018" name="Data Brief">
        <title>Genome sequence data from 17 accessions of Ensete ventricosum, a staple food crop for millions in Ethiopia.</title>
        <authorList>
            <person name="Yemataw Z."/>
            <person name="Muzemil S."/>
            <person name="Ambachew D."/>
            <person name="Tripathi L."/>
            <person name="Tesfaye K."/>
            <person name="Chala A."/>
            <person name="Farbos A."/>
            <person name="O'Neill P."/>
            <person name="Moore K."/>
            <person name="Grant M."/>
            <person name="Studholme D.J."/>
        </authorList>
    </citation>
    <scope>NUCLEOTIDE SEQUENCE [LARGE SCALE GENOMIC DNA]</scope>
    <source>
        <tissue evidence="4">Leaf</tissue>
    </source>
</reference>
<organism evidence="4">
    <name type="scientific">Ensete ventricosum</name>
    <name type="common">Abyssinian banana</name>
    <name type="synonym">Musa ensete</name>
    <dbReference type="NCBI Taxonomy" id="4639"/>
    <lineage>
        <taxon>Eukaryota</taxon>
        <taxon>Viridiplantae</taxon>
        <taxon>Streptophyta</taxon>
        <taxon>Embryophyta</taxon>
        <taxon>Tracheophyta</taxon>
        <taxon>Spermatophyta</taxon>
        <taxon>Magnoliopsida</taxon>
        <taxon>Liliopsida</taxon>
        <taxon>Zingiberales</taxon>
        <taxon>Musaceae</taxon>
        <taxon>Ensete</taxon>
    </lineage>
</organism>
<keyword evidence="2" id="KW-0328">Glycosyltransferase</keyword>